<dbReference type="InterPro" id="IPR002591">
    <property type="entry name" value="Phosphodiest/P_Trfase"/>
</dbReference>
<keyword evidence="1" id="KW-0472">Membrane</keyword>
<dbReference type="RefSeq" id="WP_169204302.1">
    <property type="nucleotide sequence ID" value="NZ_CP059467.1"/>
</dbReference>
<accession>A0ABX1P0M1</accession>
<name>A0ABX1P0M1_9RHOO</name>
<evidence type="ECO:0000313" key="2">
    <source>
        <dbReference type="EMBL" id="NMG17839.1"/>
    </source>
</evidence>
<sequence length="289" mass="30909">MTLQKIAAFLAFALAYYSPIILDLSGQTTSDSRVQALLGEALATPVVQWELVRNALGHLVLLVICYVFLTLLAHRFTLATHLSAPIARLLFLVVGWMLLVAGTAVLFPTSDYIYVYTALAHPHVALVLALLLGTGTAFGLWRTRKTLPLAAPLISAFVAAGIVGWSSSFGANEKLPANARNIIIIGIDSLSATAFEANRQYLPNLAELLAQGTSFENAYTPIGRTFPAWMSILSGMSPAEHGAVFNLRNIEHVKRNDLLTHEPLAKGALRGGFFAAGGKGGEGGRPFLA</sequence>
<reference evidence="2 3" key="1">
    <citation type="submission" date="2019-12" db="EMBL/GenBank/DDBJ databases">
        <title>Comparative genomics gives insights into the taxonomy of the Azoarcus-Aromatoleum group and reveals separate origins of nif in the plant-associated Azoarcus and non-plant-associated Aromatoleum sub-groups.</title>
        <authorList>
            <person name="Lafos M."/>
            <person name="Maluk M."/>
            <person name="Batista M."/>
            <person name="Junghare M."/>
            <person name="Carmona M."/>
            <person name="Faoro H."/>
            <person name="Cruz L.M."/>
            <person name="Battistoni F."/>
            <person name="De Souza E."/>
            <person name="Pedrosa F."/>
            <person name="Chen W.-M."/>
            <person name="Poole P.S."/>
            <person name="Dixon R.A."/>
            <person name="James E.K."/>
        </authorList>
    </citation>
    <scope>NUCLEOTIDE SEQUENCE [LARGE SCALE GENOMIC DNA]</scope>
    <source>
        <strain evidence="2 3">PbN1</strain>
    </source>
</reference>
<comment type="caution">
    <text evidence="2">The sequence shown here is derived from an EMBL/GenBank/DDBJ whole genome shotgun (WGS) entry which is preliminary data.</text>
</comment>
<dbReference type="Gene3D" id="3.40.720.10">
    <property type="entry name" value="Alkaline Phosphatase, subunit A"/>
    <property type="match status" value="1"/>
</dbReference>
<keyword evidence="1" id="KW-0812">Transmembrane</keyword>
<feature type="transmembrane region" description="Helical" evidence="1">
    <location>
        <begin position="86"/>
        <end position="107"/>
    </location>
</feature>
<feature type="transmembrane region" description="Helical" evidence="1">
    <location>
        <begin position="56"/>
        <end position="74"/>
    </location>
</feature>
<evidence type="ECO:0000313" key="3">
    <source>
        <dbReference type="Proteomes" id="UP000633943"/>
    </source>
</evidence>
<evidence type="ECO:0000256" key="1">
    <source>
        <dbReference type="SAM" id="Phobius"/>
    </source>
</evidence>
<gene>
    <name evidence="2" type="ORF">GPA24_20410</name>
</gene>
<proteinExistence type="predicted"/>
<feature type="transmembrane region" description="Helical" evidence="1">
    <location>
        <begin position="113"/>
        <end position="134"/>
    </location>
</feature>
<organism evidence="2 3">
    <name type="scientific">Aromatoleum bremense</name>
    <dbReference type="NCBI Taxonomy" id="76115"/>
    <lineage>
        <taxon>Bacteria</taxon>
        <taxon>Pseudomonadati</taxon>
        <taxon>Pseudomonadota</taxon>
        <taxon>Betaproteobacteria</taxon>
        <taxon>Rhodocyclales</taxon>
        <taxon>Rhodocyclaceae</taxon>
        <taxon>Aromatoleum</taxon>
    </lineage>
</organism>
<protein>
    <submittedName>
        <fullName evidence="2">Sulfatase-like hydrolase/transferase</fullName>
    </submittedName>
</protein>
<keyword evidence="1" id="KW-1133">Transmembrane helix</keyword>
<dbReference type="SUPFAM" id="SSF53649">
    <property type="entry name" value="Alkaline phosphatase-like"/>
    <property type="match status" value="1"/>
</dbReference>
<dbReference type="Pfam" id="PF01663">
    <property type="entry name" value="Phosphodiest"/>
    <property type="match status" value="1"/>
</dbReference>
<feature type="transmembrane region" description="Helical" evidence="1">
    <location>
        <begin position="146"/>
        <end position="165"/>
    </location>
</feature>
<dbReference type="Proteomes" id="UP000633943">
    <property type="component" value="Unassembled WGS sequence"/>
</dbReference>
<dbReference type="EMBL" id="WTVP01000134">
    <property type="protein sequence ID" value="NMG17839.1"/>
    <property type="molecule type" value="Genomic_DNA"/>
</dbReference>
<dbReference type="InterPro" id="IPR017850">
    <property type="entry name" value="Alkaline_phosphatase_core_sf"/>
</dbReference>
<keyword evidence="3" id="KW-1185">Reference proteome</keyword>